<dbReference type="KEGG" id="beq:BEWA_054210"/>
<dbReference type="SUPFAM" id="SSF52540">
    <property type="entry name" value="P-loop containing nucleoside triphosphate hydrolases"/>
    <property type="match status" value="1"/>
</dbReference>
<dbReference type="OrthoDB" id="365044at2759"/>
<feature type="compositionally biased region" description="Basic and acidic residues" evidence="5">
    <location>
        <begin position="10"/>
        <end position="21"/>
    </location>
</feature>
<dbReference type="GO" id="GO:0003689">
    <property type="term" value="F:DNA clamp loader activity"/>
    <property type="evidence" value="ECO:0007669"/>
    <property type="project" value="UniProtKB-UniRule"/>
</dbReference>
<dbReference type="SUPFAM" id="SSF48019">
    <property type="entry name" value="post-AAA+ oligomerization domain-like"/>
    <property type="match status" value="1"/>
</dbReference>
<dbReference type="CDD" id="cd17748">
    <property type="entry name" value="BRCT_DNA_ligase_like"/>
    <property type="match status" value="1"/>
</dbReference>
<keyword evidence="4" id="KW-0067">ATP-binding</keyword>
<keyword evidence="3 4" id="KW-0235">DNA replication</keyword>
<dbReference type="Gene3D" id="1.20.272.10">
    <property type="match status" value="1"/>
</dbReference>
<dbReference type="GO" id="GO:0005524">
    <property type="term" value="F:ATP binding"/>
    <property type="evidence" value="ECO:0007669"/>
    <property type="project" value="UniProtKB-UniRule"/>
</dbReference>
<evidence type="ECO:0000256" key="4">
    <source>
        <dbReference type="PIRNR" id="PIRNR036578"/>
    </source>
</evidence>
<evidence type="ECO:0000313" key="8">
    <source>
        <dbReference type="Proteomes" id="UP000031512"/>
    </source>
</evidence>
<keyword evidence="7" id="KW-0436">Ligase</keyword>
<dbReference type="Gene3D" id="3.40.50.10190">
    <property type="entry name" value="BRCT domain"/>
    <property type="match status" value="1"/>
</dbReference>
<dbReference type="GO" id="GO:0005634">
    <property type="term" value="C:nucleus"/>
    <property type="evidence" value="ECO:0007669"/>
    <property type="project" value="UniProtKB-SubCell"/>
</dbReference>
<dbReference type="InterPro" id="IPR036420">
    <property type="entry name" value="BRCT_dom_sf"/>
</dbReference>
<dbReference type="GO" id="GO:0016874">
    <property type="term" value="F:ligase activity"/>
    <property type="evidence" value="ECO:0007669"/>
    <property type="project" value="UniProtKB-KW"/>
</dbReference>
<dbReference type="GO" id="GO:0003677">
    <property type="term" value="F:DNA binding"/>
    <property type="evidence" value="ECO:0007669"/>
    <property type="project" value="InterPro"/>
</dbReference>
<dbReference type="AlphaFoldDB" id="L1LDP1"/>
<dbReference type="SUPFAM" id="SSF52113">
    <property type="entry name" value="BRCT domain"/>
    <property type="match status" value="1"/>
</dbReference>
<dbReference type="RefSeq" id="XP_004832817.1">
    <property type="nucleotide sequence ID" value="XM_004832760.1"/>
</dbReference>
<accession>L1LDP1</accession>
<dbReference type="Pfam" id="PF00533">
    <property type="entry name" value="BRCT"/>
    <property type="match status" value="1"/>
</dbReference>
<evidence type="ECO:0000313" key="7">
    <source>
        <dbReference type="EMBL" id="EKX73365.1"/>
    </source>
</evidence>
<feature type="compositionally biased region" description="Basic and acidic residues" evidence="5">
    <location>
        <begin position="161"/>
        <end position="174"/>
    </location>
</feature>
<feature type="compositionally biased region" description="Polar residues" evidence="5">
    <location>
        <begin position="456"/>
        <end position="468"/>
    </location>
</feature>
<feature type="region of interest" description="Disordered" evidence="5">
    <location>
        <begin position="161"/>
        <end position="332"/>
    </location>
</feature>
<keyword evidence="8" id="KW-1185">Reference proteome</keyword>
<dbReference type="InterPro" id="IPR008921">
    <property type="entry name" value="DNA_pol3_clamp-load_cplx_C"/>
</dbReference>
<dbReference type="VEuPathDB" id="PiroplasmaDB:BEWA_054210"/>
<keyword evidence="4" id="KW-0547">Nucleotide-binding</keyword>
<dbReference type="Pfam" id="PF00004">
    <property type="entry name" value="AAA"/>
    <property type="match status" value="1"/>
</dbReference>
<dbReference type="PANTHER" id="PTHR23389">
    <property type="entry name" value="CHROMOSOME TRANSMISSION FIDELITY FACTOR 18"/>
    <property type="match status" value="1"/>
</dbReference>
<reference evidence="7 8" key="1">
    <citation type="journal article" date="2012" name="BMC Genomics">
        <title>Comparative genomic analysis and phylogenetic position of Theileria equi.</title>
        <authorList>
            <person name="Kappmeyer L.S."/>
            <person name="Thiagarajan M."/>
            <person name="Herndon D.R."/>
            <person name="Ramsay J.D."/>
            <person name="Caler E."/>
            <person name="Djikeng A."/>
            <person name="Gillespie J.J."/>
            <person name="Lau A.O."/>
            <person name="Roalson E.H."/>
            <person name="Silva J.C."/>
            <person name="Silva M.G."/>
            <person name="Suarez C.E."/>
            <person name="Ueti M.W."/>
            <person name="Nene V.M."/>
            <person name="Mealey R.H."/>
            <person name="Knowles D.P."/>
            <person name="Brayton K.A."/>
        </authorList>
    </citation>
    <scope>NUCLEOTIDE SEQUENCE [LARGE SCALE GENOMIC DNA]</scope>
    <source>
        <strain evidence="7 8">WA</strain>
    </source>
</reference>
<proteinExistence type="inferred from homology"/>
<dbReference type="GO" id="GO:0006260">
    <property type="term" value="P:DNA replication"/>
    <property type="evidence" value="ECO:0007669"/>
    <property type="project" value="UniProtKB-KW"/>
</dbReference>
<dbReference type="Gene3D" id="1.10.8.60">
    <property type="match status" value="1"/>
</dbReference>
<name>L1LDP1_THEEQ</name>
<dbReference type="PROSITE" id="PS50172">
    <property type="entry name" value="BRCT"/>
    <property type="match status" value="1"/>
</dbReference>
<dbReference type="eggNOG" id="KOG1968">
    <property type="taxonomic scope" value="Eukaryota"/>
</dbReference>
<evidence type="ECO:0000259" key="6">
    <source>
        <dbReference type="PROSITE" id="PS50172"/>
    </source>
</evidence>
<dbReference type="GO" id="GO:0016887">
    <property type="term" value="F:ATP hydrolysis activity"/>
    <property type="evidence" value="ECO:0007669"/>
    <property type="project" value="InterPro"/>
</dbReference>
<dbReference type="Proteomes" id="UP000031512">
    <property type="component" value="Unassembled WGS sequence"/>
</dbReference>
<feature type="compositionally biased region" description="Acidic residues" evidence="5">
    <location>
        <begin position="271"/>
        <end position="280"/>
    </location>
</feature>
<dbReference type="GeneID" id="15802972"/>
<feature type="compositionally biased region" description="Basic and acidic residues" evidence="5">
    <location>
        <begin position="82"/>
        <end position="93"/>
    </location>
</feature>
<evidence type="ECO:0000256" key="5">
    <source>
        <dbReference type="SAM" id="MobiDB-lite"/>
    </source>
</evidence>
<dbReference type="GO" id="GO:0006281">
    <property type="term" value="P:DNA repair"/>
    <property type="evidence" value="ECO:0007669"/>
    <property type="project" value="InterPro"/>
</dbReference>
<keyword evidence="4" id="KW-0539">Nucleus</keyword>
<evidence type="ECO:0000256" key="2">
    <source>
        <dbReference type="ARBA" id="ARBA00020401"/>
    </source>
</evidence>
<dbReference type="EMBL" id="ACOU01000003">
    <property type="protein sequence ID" value="EKX73365.1"/>
    <property type="molecule type" value="Genomic_DNA"/>
</dbReference>
<feature type="compositionally biased region" description="Low complexity" evidence="5">
    <location>
        <begin position="237"/>
        <end position="255"/>
    </location>
</feature>
<dbReference type="STRING" id="1537102.L1LDP1"/>
<feature type="compositionally biased region" description="Basic and acidic residues" evidence="5">
    <location>
        <begin position="186"/>
        <end position="213"/>
    </location>
</feature>
<sequence>MDIRSFFSKKGVDPKSEEPKKLKSAPKPKTKPEKEETVEASTVKRKRLAKKIINSDSDDDFGSTDARVVAESTSKTPSGPESLKEEHTLDSKGDYTPQDSSNSINNASGDSTVRTWILNELKLKDPEKAEDLDKDNCSADNIQTDIQYWLNGDKKLVDPSTMVKKEEKKGKNVDIDSYVMGLGVKTPKDTGLEREGGSVKKESPKPKEPHEVIEIDASPASKSPVKSPKKTSSRVQSPKSKASPAAKTKANTPKKQVVAAPAEEVTLFSDNDPEEPEEILIDSSATTSPAKKSPTHKRTNSEPANSPKAKKGRVTTPKNAHNVTSSSLPHTLNEESLKGSTIIGKKFVFTGELDNIDRYKAASKVQEFGGIVVSGVSGVTNYLVCGEKLEDGRPYTTGTKYKKACDFLKAGKDIKIIKEDEFLKLIGWDNEEFASTKPEVEEAPKTREKPKEELNSSKPTVSATHAQESSYLPLTEKYRPKTLADLIGNKKSIDKLCDWLATWDKVHKKGIKNPVKRIGYKVENVNSKCALLSGSPGIGKTTCAKLVAEHFKYTCVEFNASDFRSKAAIEKIALMATGGQTLGSTGVSNTLILLDEVDGISSGDRGGIPAVLSLIDSTKCPIICVCNDKSFQKMSGLVNKCYDIKFSSPTEDQFAARVRRICTIEKIEIPEKRLSELYEQSNGDLRYTLNYIQFGHSVNFEGASFVHAKDENYALNPFESCGRIFNAQSKTFTKKLMEISELFFSDFNLMPLMLQENYLKYLGGIKGGLPLMSKLSVIYIYADMVDKSIKTNQVYSLLPDLASLSAVIPSLEIAKAEGTAKERLAFPQWLGKNSTTTKNRRIMSELGMNLASISTVNGSNLVVDGYLDLIYKAVMSHLADDNVEQAADAITSYGLTRELVVEGITSLRLKSQDDLYGKVESKVKAKLTRKMSNQAIKVARRAEDGEEDPMLKTNVTKKKKRS</sequence>
<feature type="region of interest" description="Disordered" evidence="5">
    <location>
        <begin position="1"/>
        <end position="112"/>
    </location>
</feature>
<feature type="region of interest" description="Disordered" evidence="5">
    <location>
        <begin position="436"/>
        <end position="468"/>
    </location>
</feature>
<feature type="compositionally biased region" description="Polar residues" evidence="5">
    <location>
        <begin position="97"/>
        <end position="112"/>
    </location>
</feature>
<feature type="compositionally biased region" description="Basic and acidic residues" evidence="5">
    <location>
        <begin position="438"/>
        <end position="455"/>
    </location>
</feature>
<dbReference type="InterPro" id="IPR003959">
    <property type="entry name" value="ATPase_AAA_core"/>
</dbReference>
<dbReference type="Pfam" id="PF08519">
    <property type="entry name" value="RFC1"/>
    <property type="match status" value="1"/>
</dbReference>
<dbReference type="CDD" id="cd00009">
    <property type="entry name" value="AAA"/>
    <property type="match status" value="1"/>
</dbReference>
<dbReference type="InterPro" id="IPR003593">
    <property type="entry name" value="AAA+_ATPase"/>
</dbReference>
<dbReference type="PANTHER" id="PTHR23389:SF6">
    <property type="entry name" value="REPLICATION FACTOR C SUBUNIT 1"/>
    <property type="match status" value="1"/>
</dbReference>
<evidence type="ECO:0000256" key="1">
    <source>
        <dbReference type="ARBA" id="ARBA00006116"/>
    </source>
</evidence>
<comment type="similarity">
    <text evidence="1 4">Belongs to the activator 1 large subunit family.</text>
</comment>
<comment type="subcellular location">
    <subcellularLocation>
        <location evidence="4">Nucleus</location>
    </subcellularLocation>
</comment>
<feature type="domain" description="BRCT" evidence="6">
    <location>
        <begin position="337"/>
        <end position="426"/>
    </location>
</feature>
<feature type="compositionally biased region" description="Polar residues" evidence="5">
    <location>
        <begin position="316"/>
        <end position="330"/>
    </location>
</feature>
<dbReference type="InterPro" id="IPR013725">
    <property type="entry name" value="DNA_replication_fac_RFC1_C"/>
</dbReference>
<dbReference type="SMART" id="SM00382">
    <property type="entry name" value="AAA"/>
    <property type="match status" value="1"/>
</dbReference>
<dbReference type="InterPro" id="IPR027417">
    <property type="entry name" value="P-loop_NTPase"/>
</dbReference>
<gene>
    <name evidence="7" type="ORF">BEWA_054210</name>
</gene>
<evidence type="ECO:0000256" key="3">
    <source>
        <dbReference type="ARBA" id="ARBA00022705"/>
    </source>
</evidence>
<dbReference type="Gene3D" id="3.40.50.300">
    <property type="entry name" value="P-loop containing nucleotide triphosphate hydrolases"/>
    <property type="match status" value="1"/>
</dbReference>
<feature type="region of interest" description="Disordered" evidence="5">
    <location>
        <begin position="938"/>
        <end position="962"/>
    </location>
</feature>
<protein>
    <recommendedName>
        <fullName evidence="2 4">Replication factor C subunit 1</fullName>
    </recommendedName>
</protein>
<comment type="caution">
    <text evidence="7">The sequence shown here is derived from an EMBL/GenBank/DDBJ whole genome shotgun (WGS) entry which is preliminary data.</text>
</comment>
<organism evidence="7 8">
    <name type="scientific">Theileria equi strain WA</name>
    <dbReference type="NCBI Taxonomy" id="1537102"/>
    <lineage>
        <taxon>Eukaryota</taxon>
        <taxon>Sar</taxon>
        <taxon>Alveolata</taxon>
        <taxon>Apicomplexa</taxon>
        <taxon>Aconoidasida</taxon>
        <taxon>Piroplasmida</taxon>
        <taxon>Theileriidae</taxon>
        <taxon>Theileria</taxon>
    </lineage>
</organism>
<dbReference type="InterPro" id="IPR012178">
    <property type="entry name" value="RFC1"/>
</dbReference>
<dbReference type="FunFam" id="3.40.50.300:FF:000395">
    <property type="entry name" value="Replication factor C subunit 1"/>
    <property type="match status" value="1"/>
</dbReference>
<dbReference type="InterPro" id="IPR001357">
    <property type="entry name" value="BRCT_dom"/>
</dbReference>
<dbReference type="GO" id="GO:0005663">
    <property type="term" value="C:DNA replication factor C complex"/>
    <property type="evidence" value="ECO:0007669"/>
    <property type="project" value="InterPro"/>
</dbReference>
<dbReference type="PIRSF" id="PIRSF036578">
    <property type="entry name" value="RFC1"/>
    <property type="match status" value="1"/>
</dbReference>